<dbReference type="Proteomes" id="UP001172155">
    <property type="component" value="Unassembled WGS sequence"/>
</dbReference>
<gene>
    <name evidence="2" type="ORF">B0T18DRAFT_397143</name>
</gene>
<sequence>MPRLLEPLLIGPCCSTCWALLIAKPVASCYNLYPRWVRLQGSTPRGVLTVGNEGCARSRRDCVPSATGCSTKSLKKVLARL</sequence>
<protein>
    <recommendedName>
        <fullName evidence="4">Secreted protein</fullName>
    </recommendedName>
</protein>
<comment type="caution">
    <text evidence="2">The sequence shown here is derived from an EMBL/GenBank/DDBJ whole genome shotgun (WGS) entry which is preliminary data.</text>
</comment>
<feature type="signal peptide" evidence="1">
    <location>
        <begin position="1"/>
        <end position="19"/>
    </location>
</feature>
<dbReference type="AlphaFoldDB" id="A0AA40F988"/>
<evidence type="ECO:0000256" key="1">
    <source>
        <dbReference type="SAM" id="SignalP"/>
    </source>
</evidence>
<evidence type="ECO:0000313" key="2">
    <source>
        <dbReference type="EMBL" id="KAK0753548.1"/>
    </source>
</evidence>
<feature type="chain" id="PRO_5041379818" description="Secreted protein" evidence="1">
    <location>
        <begin position="20"/>
        <end position="81"/>
    </location>
</feature>
<evidence type="ECO:0008006" key="4">
    <source>
        <dbReference type="Google" id="ProtNLM"/>
    </source>
</evidence>
<keyword evidence="3" id="KW-1185">Reference proteome</keyword>
<evidence type="ECO:0000313" key="3">
    <source>
        <dbReference type="Proteomes" id="UP001172155"/>
    </source>
</evidence>
<keyword evidence="1" id="KW-0732">Signal</keyword>
<organism evidence="2 3">
    <name type="scientific">Schizothecium vesticola</name>
    <dbReference type="NCBI Taxonomy" id="314040"/>
    <lineage>
        <taxon>Eukaryota</taxon>
        <taxon>Fungi</taxon>
        <taxon>Dikarya</taxon>
        <taxon>Ascomycota</taxon>
        <taxon>Pezizomycotina</taxon>
        <taxon>Sordariomycetes</taxon>
        <taxon>Sordariomycetidae</taxon>
        <taxon>Sordariales</taxon>
        <taxon>Schizotheciaceae</taxon>
        <taxon>Schizothecium</taxon>
    </lineage>
</organism>
<accession>A0AA40F988</accession>
<proteinExistence type="predicted"/>
<name>A0AA40F988_9PEZI</name>
<reference evidence="2" key="1">
    <citation type="submission" date="2023-06" db="EMBL/GenBank/DDBJ databases">
        <title>Genome-scale phylogeny and comparative genomics of the fungal order Sordariales.</title>
        <authorList>
            <consortium name="Lawrence Berkeley National Laboratory"/>
            <person name="Hensen N."/>
            <person name="Bonometti L."/>
            <person name="Westerberg I."/>
            <person name="Brannstrom I.O."/>
            <person name="Guillou S."/>
            <person name="Cros-Aarteil S."/>
            <person name="Calhoun S."/>
            <person name="Haridas S."/>
            <person name="Kuo A."/>
            <person name="Mondo S."/>
            <person name="Pangilinan J."/>
            <person name="Riley R."/>
            <person name="LaButti K."/>
            <person name="Andreopoulos B."/>
            <person name="Lipzen A."/>
            <person name="Chen C."/>
            <person name="Yanf M."/>
            <person name="Daum C."/>
            <person name="Ng V."/>
            <person name="Clum A."/>
            <person name="Steindorff A."/>
            <person name="Ohm R."/>
            <person name="Martin F."/>
            <person name="Silar P."/>
            <person name="Natvig D."/>
            <person name="Lalanne C."/>
            <person name="Gautier V."/>
            <person name="Ament-velasquez S.L."/>
            <person name="Kruys A."/>
            <person name="Hutchinson M.I."/>
            <person name="Powell A.J."/>
            <person name="Barry K."/>
            <person name="Miller A.N."/>
            <person name="Grigoriev I.V."/>
            <person name="Debuchy R."/>
            <person name="Gladieux P."/>
            <person name="Thoren M.H."/>
            <person name="Johannesson H."/>
        </authorList>
    </citation>
    <scope>NUCLEOTIDE SEQUENCE</scope>
    <source>
        <strain evidence="2">SMH3187-1</strain>
    </source>
</reference>
<dbReference type="EMBL" id="JAUKUD010000001">
    <property type="protein sequence ID" value="KAK0753548.1"/>
    <property type="molecule type" value="Genomic_DNA"/>
</dbReference>